<accession>A0A5C4JJM2</accession>
<evidence type="ECO:0000313" key="2">
    <source>
        <dbReference type="EMBL" id="TMR07009.1"/>
    </source>
</evidence>
<organism evidence="2 3">
    <name type="scientific">Actinomadura soli</name>
    <dbReference type="NCBI Taxonomy" id="2508997"/>
    <lineage>
        <taxon>Bacteria</taxon>
        <taxon>Bacillati</taxon>
        <taxon>Actinomycetota</taxon>
        <taxon>Actinomycetes</taxon>
        <taxon>Streptosporangiales</taxon>
        <taxon>Thermomonosporaceae</taxon>
        <taxon>Actinomadura</taxon>
    </lineage>
</organism>
<feature type="coiled-coil region" evidence="1">
    <location>
        <begin position="343"/>
        <end position="370"/>
    </location>
</feature>
<comment type="caution">
    <text evidence="2">The sequence shown here is derived from an EMBL/GenBank/DDBJ whole genome shotgun (WGS) entry which is preliminary data.</text>
</comment>
<keyword evidence="1" id="KW-0175">Coiled coil</keyword>
<dbReference type="OrthoDB" id="9255714at2"/>
<sequence length="379" mass="41677">MSEPFKAAVVGPSRVGKTTLLTAILADTAELLAGTPVSVALDEATASRVRRQKGHLRSAIEAGEFDAAALGGTQAMSVYEIKLQADGDVGLEIPFRILDYPGGWLDPDMRARSPEAGKEWPSCEAHIKDSIMLLLPIDAAVLMEASTPAQRAAVPELLGLVDVEAVAERWAKIRNQHPAEPAVLLLAPLKCEKYFSDNGGAGQEAGRLRKLVREKYKEVLRIVAAECKDRMVHVVYAPIDTYGCVELMEAEWLRLGSGGLDFRGHYRFRGRPPTISVKAAGTIMQELCRAILDTEIGRTTESIDASLSAYTRLLERKAAPKGGFLNTLSYYLGNEVWENRAGRQRTQQEIARAQRQREQLREAVEKLVASPSDDRVEVW</sequence>
<dbReference type="RefSeq" id="WP_138643380.1">
    <property type="nucleotide sequence ID" value="NZ_VCKW01000006.1"/>
</dbReference>
<dbReference type="Proteomes" id="UP000309174">
    <property type="component" value="Unassembled WGS sequence"/>
</dbReference>
<evidence type="ECO:0000256" key="1">
    <source>
        <dbReference type="SAM" id="Coils"/>
    </source>
</evidence>
<dbReference type="InterPro" id="IPR027417">
    <property type="entry name" value="P-loop_NTPase"/>
</dbReference>
<dbReference type="EMBL" id="VCKW01000006">
    <property type="protein sequence ID" value="TMR07009.1"/>
    <property type="molecule type" value="Genomic_DNA"/>
</dbReference>
<evidence type="ECO:0000313" key="3">
    <source>
        <dbReference type="Proteomes" id="UP000309174"/>
    </source>
</evidence>
<gene>
    <name evidence="2" type="ORF">ETD83_02395</name>
</gene>
<dbReference type="SUPFAM" id="SSF52540">
    <property type="entry name" value="P-loop containing nucleoside triphosphate hydrolases"/>
    <property type="match status" value="1"/>
</dbReference>
<reference evidence="2 3" key="1">
    <citation type="submission" date="2019-05" db="EMBL/GenBank/DDBJ databases">
        <title>Draft genome sequence of Actinomadura sp. 14C53.</title>
        <authorList>
            <person name="Saricaoglu S."/>
            <person name="Isik K."/>
        </authorList>
    </citation>
    <scope>NUCLEOTIDE SEQUENCE [LARGE SCALE GENOMIC DNA]</scope>
    <source>
        <strain evidence="2 3">14C53</strain>
    </source>
</reference>
<keyword evidence="3" id="KW-1185">Reference proteome</keyword>
<proteinExistence type="predicted"/>
<name>A0A5C4JJM2_9ACTN</name>
<dbReference type="AlphaFoldDB" id="A0A5C4JJM2"/>
<protein>
    <submittedName>
        <fullName evidence="2">Uncharacterized protein</fullName>
    </submittedName>
</protein>